<dbReference type="RefSeq" id="WP_055656553.1">
    <property type="nucleotide sequence ID" value="NZ_CABIXC010000007.1"/>
</dbReference>
<dbReference type="EMBL" id="CYZE01000007">
    <property type="protein sequence ID" value="CUO53358.1"/>
    <property type="molecule type" value="Genomic_DNA"/>
</dbReference>
<accession>A0A174FWS0</accession>
<reference evidence="1 2" key="1">
    <citation type="submission" date="2015-09" db="EMBL/GenBank/DDBJ databases">
        <authorList>
            <consortium name="Pathogen Informatics"/>
        </authorList>
    </citation>
    <scope>NUCLEOTIDE SEQUENCE [LARGE SCALE GENOMIC DNA]</scope>
    <source>
        <strain evidence="1 2">2789STDY5608850</strain>
    </source>
</reference>
<organism evidence="1 2">
    <name type="scientific">Hungatella hathewayi</name>
    <dbReference type="NCBI Taxonomy" id="154046"/>
    <lineage>
        <taxon>Bacteria</taxon>
        <taxon>Bacillati</taxon>
        <taxon>Bacillota</taxon>
        <taxon>Clostridia</taxon>
        <taxon>Lachnospirales</taxon>
        <taxon>Lachnospiraceae</taxon>
        <taxon>Hungatella</taxon>
    </lineage>
</organism>
<dbReference type="Proteomes" id="UP000095651">
    <property type="component" value="Unassembled WGS sequence"/>
</dbReference>
<proteinExistence type="predicted"/>
<evidence type="ECO:0000313" key="2">
    <source>
        <dbReference type="Proteomes" id="UP000095651"/>
    </source>
</evidence>
<dbReference type="AlphaFoldDB" id="A0A174FWS0"/>
<protein>
    <submittedName>
        <fullName evidence="1">Uncharacterized protein</fullName>
    </submittedName>
</protein>
<name>A0A174FWS0_9FIRM</name>
<evidence type="ECO:0000313" key="1">
    <source>
        <dbReference type="EMBL" id="CUO53358.1"/>
    </source>
</evidence>
<gene>
    <name evidence="1" type="ORF">ERS852407_03131</name>
</gene>
<sequence length="189" mass="21766">MRKKAVWTASVLGAAALLAAFCLLVPRRYPVPADTTIGTRSIRYEDRPKTAAEITVARYFLNQITGDFKEMKKLLPNTELDRITLENEKEAFLKGESMETYIIRSITTLDREQYAGDNEAFSYPNAETRARQENLKDYAVIHVEFYQKWNDKAESHAPQWNSGECGRNFLVGKKALDKNYKIYDFGMMM</sequence>